<proteinExistence type="predicted"/>
<keyword evidence="1" id="KW-1133">Transmembrane helix</keyword>
<protein>
    <submittedName>
        <fullName evidence="2">Uncharacterized protein</fullName>
    </submittedName>
</protein>
<organism evidence="2 3">
    <name type="scientific">Anaeroglobus geminatus F0357</name>
    <dbReference type="NCBI Taxonomy" id="861450"/>
    <lineage>
        <taxon>Bacteria</taxon>
        <taxon>Bacillati</taxon>
        <taxon>Bacillota</taxon>
        <taxon>Negativicutes</taxon>
        <taxon>Veillonellales</taxon>
        <taxon>Veillonellaceae</taxon>
        <taxon>Anaeroglobus</taxon>
    </lineage>
</organism>
<dbReference type="EMBL" id="AGCJ01000073">
    <property type="protein sequence ID" value="EHM39081.1"/>
    <property type="molecule type" value="Genomic_DNA"/>
</dbReference>
<sequence>MRRLSDNGCAAYYTASFPFLNGTRFLNPRALPPVLKTVLVILLSGTYTCFLNYYILLYFAPFKPQ</sequence>
<keyword evidence="1" id="KW-0812">Transmembrane</keyword>
<dbReference type="HOGENOM" id="CLU_2840094_0_0_9"/>
<name>G9YJ37_9FIRM</name>
<comment type="caution">
    <text evidence="2">The sequence shown here is derived from an EMBL/GenBank/DDBJ whole genome shotgun (WGS) entry which is preliminary data.</text>
</comment>
<gene>
    <name evidence="2" type="ORF">HMPREF0080_01681</name>
</gene>
<keyword evidence="3" id="KW-1185">Reference proteome</keyword>
<dbReference type="AlphaFoldDB" id="G9YJ37"/>
<accession>G9YJ37</accession>
<evidence type="ECO:0000256" key="1">
    <source>
        <dbReference type="SAM" id="Phobius"/>
    </source>
</evidence>
<evidence type="ECO:0000313" key="2">
    <source>
        <dbReference type="EMBL" id="EHM39081.1"/>
    </source>
</evidence>
<keyword evidence="1" id="KW-0472">Membrane</keyword>
<feature type="transmembrane region" description="Helical" evidence="1">
    <location>
        <begin position="38"/>
        <end position="60"/>
    </location>
</feature>
<dbReference type="STRING" id="861450.HMPREF0080_01681"/>
<reference evidence="2 3" key="1">
    <citation type="submission" date="2011-08" db="EMBL/GenBank/DDBJ databases">
        <authorList>
            <person name="Weinstock G."/>
            <person name="Sodergren E."/>
            <person name="Clifton S."/>
            <person name="Fulton L."/>
            <person name="Fulton B."/>
            <person name="Courtney L."/>
            <person name="Fronick C."/>
            <person name="Harrison M."/>
            <person name="Strong C."/>
            <person name="Farmer C."/>
            <person name="Delahaunty K."/>
            <person name="Markovic C."/>
            <person name="Hall O."/>
            <person name="Minx P."/>
            <person name="Tomlinson C."/>
            <person name="Mitreva M."/>
            <person name="Hou S."/>
            <person name="Chen J."/>
            <person name="Wollam A."/>
            <person name="Pepin K.H."/>
            <person name="Johnson M."/>
            <person name="Bhonagiri V."/>
            <person name="Zhang X."/>
            <person name="Suruliraj S."/>
            <person name="Warren W."/>
            <person name="Chinwalla A."/>
            <person name="Mardis E.R."/>
            <person name="Wilson R.K."/>
        </authorList>
    </citation>
    <scope>NUCLEOTIDE SEQUENCE [LARGE SCALE GENOMIC DNA]</scope>
    <source>
        <strain evidence="2 3">F0357</strain>
    </source>
</reference>
<dbReference type="Proteomes" id="UP000005481">
    <property type="component" value="Unassembled WGS sequence"/>
</dbReference>
<evidence type="ECO:0000313" key="3">
    <source>
        <dbReference type="Proteomes" id="UP000005481"/>
    </source>
</evidence>